<reference evidence="2" key="1">
    <citation type="submission" date="2021-12" db="EMBL/GenBank/DDBJ databases">
        <title>Convergent genome expansion in fungi linked to evolution of root-endophyte symbiosis.</title>
        <authorList>
            <consortium name="DOE Joint Genome Institute"/>
            <person name="Ke Y.-H."/>
            <person name="Bonito G."/>
            <person name="Liao H.-L."/>
            <person name="Looney B."/>
            <person name="Rojas-Flechas A."/>
            <person name="Nash J."/>
            <person name="Hameed K."/>
            <person name="Schadt C."/>
            <person name="Martin F."/>
            <person name="Crous P.W."/>
            <person name="Miettinen O."/>
            <person name="Magnuson J.K."/>
            <person name="Labbe J."/>
            <person name="Jacobson D."/>
            <person name="Doktycz M.J."/>
            <person name="Veneault-Fourrey C."/>
            <person name="Kuo A."/>
            <person name="Mondo S."/>
            <person name="Calhoun S."/>
            <person name="Riley R."/>
            <person name="Ohm R."/>
            <person name="LaButti K."/>
            <person name="Andreopoulos B."/>
            <person name="Pangilinan J."/>
            <person name="Nolan M."/>
            <person name="Tritt A."/>
            <person name="Clum A."/>
            <person name="Lipzen A."/>
            <person name="Daum C."/>
            <person name="Barry K."/>
            <person name="Grigoriev I.V."/>
            <person name="Vilgalys R."/>
        </authorList>
    </citation>
    <scope>NUCLEOTIDE SEQUENCE</scope>
    <source>
        <strain evidence="2">PMI_201</strain>
    </source>
</reference>
<feature type="compositionally biased region" description="Low complexity" evidence="1">
    <location>
        <begin position="7"/>
        <end position="21"/>
    </location>
</feature>
<dbReference type="AlphaFoldDB" id="A0AAD4KMK5"/>
<accession>A0AAD4KMK5</accession>
<gene>
    <name evidence="2" type="ORF">BGW36DRAFT_380313</name>
</gene>
<feature type="region of interest" description="Disordered" evidence="1">
    <location>
        <begin position="1"/>
        <end position="21"/>
    </location>
</feature>
<evidence type="ECO:0000313" key="3">
    <source>
        <dbReference type="Proteomes" id="UP001201262"/>
    </source>
</evidence>
<comment type="caution">
    <text evidence="2">The sequence shown here is derived from an EMBL/GenBank/DDBJ whole genome shotgun (WGS) entry which is preliminary data.</text>
</comment>
<dbReference type="EMBL" id="JAJTJA010000007">
    <property type="protein sequence ID" value="KAH8696133.1"/>
    <property type="molecule type" value="Genomic_DNA"/>
</dbReference>
<organism evidence="2 3">
    <name type="scientific">Talaromyces proteolyticus</name>
    <dbReference type="NCBI Taxonomy" id="1131652"/>
    <lineage>
        <taxon>Eukaryota</taxon>
        <taxon>Fungi</taxon>
        <taxon>Dikarya</taxon>
        <taxon>Ascomycota</taxon>
        <taxon>Pezizomycotina</taxon>
        <taxon>Eurotiomycetes</taxon>
        <taxon>Eurotiomycetidae</taxon>
        <taxon>Eurotiales</taxon>
        <taxon>Trichocomaceae</taxon>
        <taxon>Talaromyces</taxon>
        <taxon>Talaromyces sect. Bacilispori</taxon>
    </lineage>
</organism>
<sequence length="446" mass="51526">MEVRWTIPPRDISSPIDQDPSDGIPRAPFIFSLPDELLSRILELVIVNDTDEWQYRYVSYITAKIPAVAYTCRRFSRIIIPFSYHTIRIDRLSTKFKSISVRKLLRTFQEDPSLGRYCHELRIFKIDTRTSEPEDDFYFVEQIIPFLSNVKSLYVSGGFGPDDKTDTWNLIRSCTKHMPRLEEVELRRQSKFGLELADIMMGLQVPTLKYLKAFGITSRRDSPFHILGGIQAATFTNLHLGGYQGTSEAIGKLLAWPDALSECVIRSFQEVVPELNLMVLRTMLFKHRKSLKVLDIGNLVFHGLGELCDLSEFEALESLTLSKYQLKRQLDENSGSHDNAAELLLGPRLKIFRWCFANYDGYPEEWSEFGEREAAWLRTFAEAAVAKRASLKEIRIRFIPEPNSATRDSYPWDRLDKLNDEFSPHGIAFSYSTPPMSREDWLKLEN</sequence>
<evidence type="ECO:0000313" key="2">
    <source>
        <dbReference type="EMBL" id="KAH8696133.1"/>
    </source>
</evidence>
<proteinExistence type="predicted"/>
<protein>
    <recommendedName>
        <fullName evidence="4">F-box domain-containing protein</fullName>
    </recommendedName>
</protein>
<dbReference type="GeneID" id="70246603"/>
<dbReference type="Proteomes" id="UP001201262">
    <property type="component" value="Unassembled WGS sequence"/>
</dbReference>
<evidence type="ECO:0008006" key="4">
    <source>
        <dbReference type="Google" id="ProtNLM"/>
    </source>
</evidence>
<dbReference type="SUPFAM" id="SSF52047">
    <property type="entry name" value="RNI-like"/>
    <property type="match status" value="1"/>
</dbReference>
<dbReference type="RefSeq" id="XP_046071071.1">
    <property type="nucleotide sequence ID" value="XM_046216316.1"/>
</dbReference>
<evidence type="ECO:0000256" key="1">
    <source>
        <dbReference type="SAM" id="MobiDB-lite"/>
    </source>
</evidence>
<name>A0AAD4KMK5_9EURO</name>
<keyword evidence="3" id="KW-1185">Reference proteome</keyword>